<evidence type="ECO:0000313" key="7">
    <source>
        <dbReference type="Proteomes" id="UP000600946"/>
    </source>
</evidence>
<dbReference type="PROSITE" id="PS00211">
    <property type="entry name" value="ABC_TRANSPORTER_1"/>
    <property type="match status" value="1"/>
</dbReference>
<proteinExistence type="predicted"/>
<feature type="region of interest" description="Disordered" evidence="4">
    <location>
        <begin position="1"/>
        <end position="48"/>
    </location>
</feature>
<dbReference type="PANTHER" id="PTHR24220:SF685">
    <property type="entry name" value="ABC TRANSPORTER RELATED"/>
    <property type="match status" value="1"/>
</dbReference>
<dbReference type="PANTHER" id="PTHR24220">
    <property type="entry name" value="IMPORT ATP-BINDING PROTEIN"/>
    <property type="match status" value="1"/>
</dbReference>
<dbReference type="RefSeq" id="WP_190027559.1">
    <property type="nucleotide sequence ID" value="NZ_BMUU01000005.1"/>
</dbReference>
<dbReference type="PROSITE" id="PS50893">
    <property type="entry name" value="ABC_TRANSPORTER_2"/>
    <property type="match status" value="1"/>
</dbReference>
<evidence type="ECO:0000256" key="2">
    <source>
        <dbReference type="ARBA" id="ARBA00022741"/>
    </source>
</evidence>
<keyword evidence="1" id="KW-0813">Transport</keyword>
<evidence type="ECO:0000256" key="3">
    <source>
        <dbReference type="ARBA" id="ARBA00022840"/>
    </source>
</evidence>
<keyword evidence="3 6" id="KW-0067">ATP-binding</keyword>
<gene>
    <name evidence="6" type="ORF">GCM10010326_35900</name>
</gene>
<keyword evidence="2" id="KW-0547">Nucleotide-binding</keyword>
<sequence length="274" mass="28480">MTPRTNPNPNPNPIPTPGPIPDPARPEAPAKASNHEPAPERAGATDPALLLDDVTLTYPDGEGRLTALDAVSLGVDAGTVTACVGPSGSGKSSLLAVAATLVTPDAGRVVVAGTDTAGLGPAQKARLRRDSIGIVFQQPNLLPALTAAEQLQVMAHLAGRKPREARERALELLAAVGLADQAGRRPHQLSGGQRQRINIARALMNEPVVLLVDEPTSALDHERGAAVLDLLLTLTRERGTATVLVTHDRAHLERMDAVVTMADGRLSAAHAVVS</sequence>
<dbReference type="InterPro" id="IPR015854">
    <property type="entry name" value="ABC_transpr_LolD-like"/>
</dbReference>
<feature type="domain" description="ABC transporter" evidence="5">
    <location>
        <begin position="49"/>
        <end position="273"/>
    </location>
</feature>
<evidence type="ECO:0000259" key="5">
    <source>
        <dbReference type="PROSITE" id="PS50893"/>
    </source>
</evidence>
<dbReference type="Proteomes" id="UP000600946">
    <property type="component" value="Unassembled WGS sequence"/>
</dbReference>
<dbReference type="InterPro" id="IPR017911">
    <property type="entry name" value="MacB-like_ATP-bd"/>
</dbReference>
<evidence type="ECO:0000313" key="6">
    <source>
        <dbReference type="EMBL" id="GGY38653.1"/>
    </source>
</evidence>
<accession>A0ABQ3A830</accession>
<keyword evidence="7" id="KW-1185">Reference proteome</keyword>
<dbReference type="InterPro" id="IPR003593">
    <property type="entry name" value="AAA+_ATPase"/>
</dbReference>
<dbReference type="GeneID" id="96291542"/>
<organism evidence="6 7">
    <name type="scientific">Streptomyces xanthochromogenes</name>
    <dbReference type="NCBI Taxonomy" id="67384"/>
    <lineage>
        <taxon>Bacteria</taxon>
        <taxon>Bacillati</taxon>
        <taxon>Actinomycetota</taxon>
        <taxon>Actinomycetes</taxon>
        <taxon>Kitasatosporales</taxon>
        <taxon>Streptomycetaceae</taxon>
        <taxon>Streptomyces</taxon>
    </lineage>
</organism>
<dbReference type="InterPro" id="IPR003439">
    <property type="entry name" value="ABC_transporter-like_ATP-bd"/>
</dbReference>
<dbReference type="Pfam" id="PF00005">
    <property type="entry name" value="ABC_tran"/>
    <property type="match status" value="1"/>
</dbReference>
<dbReference type="Gene3D" id="3.40.50.300">
    <property type="entry name" value="P-loop containing nucleotide triphosphate hydrolases"/>
    <property type="match status" value="1"/>
</dbReference>
<name>A0ABQ3A830_9ACTN</name>
<feature type="compositionally biased region" description="Pro residues" evidence="4">
    <location>
        <begin position="1"/>
        <end position="23"/>
    </location>
</feature>
<dbReference type="GO" id="GO:0005524">
    <property type="term" value="F:ATP binding"/>
    <property type="evidence" value="ECO:0007669"/>
    <property type="project" value="UniProtKB-KW"/>
</dbReference>
<dbReference type="SMART" id="SM00382">
    <property type="entry name" value="AAA"/>
    <property type="match status" value="1"/>
</dbReference>
<evidence type="ECO:0000256" key="4">
    <source>
        <dbReference type="SAM" id="MobiDB-lite"/>
    </source>
</evidence>
<dbReference type="SUPFAM" id="SSF52540">
    <property type="entry name" value="P-loop containing nucleoside triphosphate hydrolases"/>
    <property type="match status" value="1"/>
</dbReference>
<reference evidence="7" key="1">
    <citation type="journal article" date="2019" name="Int. J. Syst. Evol. Microbiol.">
        <title>The Global Catalogue of Microorganisms (GCM) 10K type strain sequencing project: providing services to taxonomists for standard genome sequencing and annotation.</title>
        <authorList>
            <consortium name="The Broad Institute Genomics Platform"/>
            <consortium name="The Broad Institute Genome Sequencing Center for Infectious Disease"/>
            <person name="Wu L."/>
            <person name="Ma J."/>
        </authorList>
    </citation>
    <scope>NUCLEOTIDE SEQUENCE [LARGE SCALE GENOMIC DNA]</scope>
    <source>
        <strain evidence="7">JCM 4594</strain>
    </source>
</reference>
<dbReference type="InterPro" id="IPR027417">
    <property type="entry name" value="P-loop_NTPase"/>
</dbReference>
<dbReference type="InterPro" id="IPR017871">
    <property type="entry name" value="ABC_transporter-like_CS"/>
</dbReference>
<comment type="caution">
    <text evidence="6">The sequence shown here is derived from an EMBL/GenBank/DDBJ whole genome shotgun (WGS) entry which is preliminary data.</text>
</comment>
<dbReference type="CDD" id="cd03255">
    <property type="entry name" value="ABC_MJ0796_LolCDE_FtsE"/>
    <property type="match status" value="1"/>
</dbReference>
<dbReference type="EMBL" id="BMUU01000005">
    <property type="protein sequence ID" value="GGY38653.1"/>
    <property type="molecule type" value="Genomic_DNA"/>
</dbReference>
<protein>
    <submittedName>
        <fullName evidence="6">ABC transporter ATP-binding protein</fullName>
    </submittedName>
</protein>
<evidence type="ECO:0000256" key="1">
    <source>
        <dbReference type="ARBA" id="ARBA00022448"/>
    </source>
</evidence>